<dbReference type="InterPro" id="IPR036047">
    <property type="entry name" value="F-box-like_dom_sf"/>
</dbReference>
<dbReference type="AlphaFoldDB" id="A0A445LGZ5"/>
<evidence type="ECO:0000256" key="1">
    <source>
        <dbReference type="SAM" id="MobiDB-lite"/>
    </source>
</evidence>
<name>A0A445LGZ5_GLYSO</name>
<dbReference type="SUPFAM" id="SSF81383">
    <property type="entry name" value="F-box domain"/>
    <property type="match status" value="1"/>
</dbReference>
<evidence type="ECO:0000313" key="3">
    <source>
        <dbReference type="EMBL" id="RZC22466.1"/>
    </source>
</evidence>
<dbReference type="EMBL" id="QZWG01000003">
    <property type="protein sequence ID" value="RZC22466.1"/>
    <property type="molecule type" value="Genomic_DNA"/>
</dbReference>
<reference evidence="3 4" key="1">
    <citation type="submission" date="2018-09" db="EMBL/GenBank/DDBJ databases">
        <title>A high-quality reference genome of wild soybean provides a powerful tool to mine soybean genomes.</title>
        <authorList>
            <person name="Xie M."/>
            <person name="Chung C.Y.L."/>
            <person name="Li M.-W."/>
            <person name="Wong F.-L."/>
            <person name="Chan T.-F."/>
            <person name="Lam H.-M."/>
        </authorList>
    </citation>
    <scope>NUCLEOTIDE SEQUENCE [LARGE SCALE GENOMIC DNA]</scope>
    <source>
        <strain evidence="4">cv. W05</strain>
        <tissue evidence="3">Hypocotyl of etiolated seedlings</tissue>
    </source>
</reference>
<protein>
    <submittedName>
        <fullName evidence="3">F-box protein PP2-B1 isoform A</fullName>
    </submittedName>
</protein>
<organism evidence="3 4">
    <name type="scientific">Glycine soja</name>
    <name type="common">Wild soybean</name>
    <dbReference type="NCBI Taxonomy" id="3848"/>
    <lineage>
        <taxon>Eukaryota</taxon>
        <taxon>Viridiplantae</taxon>
        <taxon>Streptophyta</taxon>
        <taxon>Embryophyta</taxon>
        <taxon>Tracheophyta</taxon>
        <taxon>Spermatophyta</taxon>
        <taxon>Magnoliopsida</taxon>
        <taxon>eudicotyledons</taxon>
        <taxon>Gunneridae</taxon>
        <taxon>Pentapetalae</taxon>
        <taxon>rosids</taxon>
        <taxon>fabids</taxon>
        <taxon>Fabales</taxon>
        <taxon>Fabaceae</taxon>
        <taxon>Papilionoideae</taxon>
        <taxon>50 kb inversion clade</taxon>
        <taxon>NPAAA clade</taxon>
        <taxon>indigoferoid/millettioid clade</taxon>
        <taxon>Phaseoleae</taxon>
        <taxon>Glycine</taxon>
        <taxon>Glycine subgen. Soja</taxon>
    </lineage>
</organism>
<dbReference type="PANTHER" id="PTHR32278:SF111">
    <property type="entry name" value="F-BOX PROTEIN PP2-B12-RELATED"/>
    <property type="match status" value="1"/>
</dbReference>
<dbReference type="Pfam" id="PF14299">
    <property type="entry name" value="PP2"/>
    <property type="match status" value="1"/>
</dbReference>
<dbReference type="InterPro" id="IPR001810">
    <property type="entry name" value="F-box_dom"/>
</dbReference>
<comment type="caution">
    <text evidence="3">The sequence shown here is derived from an EMBL/GenBank/DDBJ whole genome shotgun (WGS) entry which is preliminary data.</text>
</comment>
<evidence type="ECO:0000313" key="4">
    <source>
        <dbReference type="Proteomes" id="UP000289340"/>
    </source>
</evidence>
<dbReference type="CDD" id="cd22162">
    <property type="entry name" value="F-box_AtSKIP3-like"/>
    <property type="match status" value="1"/>
</dbReference>
<proteinExistence type="predicted"/>
<keyword evidence="4" id="KW-1185">Reference proteome</keyword>
<dbReference type="PANTHER" id="PTHR32278">
    <property type="entry name" value="F-BOX DOMAIN-CONTAINING PROTEIN"/>
    <property type="match status" value="1"/>
</dbReference>
<feature type="domain" description="F-box" evidence="2">
    <location>
        <begin position="24"/>
        <end position="63"/>
    </location>
</feature>
<feature type="region of interest" description="Disordered" evidence="1">
    <location>
        <begin position="269"/>
        <end position="290"/>
    </location>
</feature>
<evidence type="ECO:0000259" key="2">
    <source>
        <dbReference type="Pfam" id="PF00646"/>
    </source>
</evidence>
<dbReference type="Pfam" id="PF00646">
    <property type="entry name" value="F-box"/>
    <property type="match status" value="1"/>
</dbReference>
<sequence>MDNKSRNKVMVLEAEEEVGGGEFEHLPEGCIANIVSFTTPPDACVLSLVSSSFRSASVTDFVWERFLPSDYQAIISQSSKPSTLTNYSSKKDLYLHLCHNPLLIDAGKKVLQIKSFFLSIIIHVYLSLIGKLINHQSFALDKLNGKICYMLSARSLSIVWGDTPRYWRWTSVPAARFSEVAELVSVCWLEIKGGIKSGTLSEKTLYGAYLVFKQRSGGAYGFYNQPVEVSVEGRRRTVYLEEAETPRRPREQIVPGIFSRVRSRFLDSFDAAPPPPPPNAKGGGEYPKERSDGWMEVELGDFFNVGGEKEKEKEVEIGVYEVKSGGWKAGILVQGIEIRPKHKN</sequence>
<accession>A0A445LGZ5</accession>
<gene>
    <name evidence="3" type="ORF">D0Y65_008216</name>
</gene>
<dbReference type="InterPro" id="IPR025886">
    <property type="entry name" value="PP2-like"/>
</dbReference>
<dbReference type="Proteomes" id="UP000289340">
    <property type="component" value="Chromosome 3"/>
</dbReference>